<comment type="catalytic activity">
    <reaction evidence="1 14">
        <text>Hydrolyzes free adenine bases from 7,8-dihydro-8-oxoguanine:adenine mismatched double-stranded DNA, leaving an apurinic site.</text>
        <dbReference type="EC" id="3.2.2.31"/>
    </reaction>
</comment>
<reference evidence="16 17" key="1">
    <citation type="submission" date="2023-08" db="EMBL/GenBank/DDBJ databases">
        <title>Whole-genome sequencing of halo(alkali)philic microorganisms from hypersaline lakes.</title>
        <authorList>
            <person name="Sorokin D.Y."/>
            <person name="Abbas B."/>
            <person name="Merkel A.Y."/>
        </authorList>
    </citation>
    <scope>NUCLEOTIDE SEQUENCE [LARGE SCALE GENOMIC DNA]</scope>
    <source>
        <strain evidence="16 17">AB-CW4</strain>
    </source>
</reference>
<dbReference type="InterPro" id="IPR003265">
    <property type="entry name" value="HhH-GPD_domain"/>
</dbReference>
<keyword evidence="11" id="KW-0411">Iron-sulfur</keyword>
<keyword evidence="8 14" id="KW-0227">DNA damage</keyword>
<dbReference type="InterPro" id="IPR023170">
    <property type="entry name" value="HhH_base_excis_C"/>
</dbReference>
<dbReference type="Gene3D" id="1.10.340.30">
    <property type="entry name" value="Hypothetical protein, domain 2"/>
    <property type="match status" value="1"/>
</dbReference>
<evidence type="ECO:0000256" key="13">
    <source>
        <dbReference type="ARBA" id="ARBA00023295"/>
    </source>
</evidence>
<proteinExistence type="inferred from homology"/>
<evidence type="ECO:0000256" key="5">
    <source>
        <dbReference type="ARBA" id="ARBA00022023"/>
    </source>
</evidence>
<dbReference type="SMART" id="SM00478">
    <property type="entry name" value="ENDO3c"/>
    <property type="match status" value="1"/>
</dbReference>
<dbReference type="Pfam" id="PF00730">
    <property type="entry name" value="HhH-GPD"/>
    <property type="match status" value="1"/>
</dbReference>
<evidence type="ECO:0000313" key="17">
    <source>
        <dbReference type="Proteomes" id="UP001239019"/>
    </source>
</evidence>
<accession>A0ABU0W7V8</accession>
<dbReference type="InterPro" id="IPR029119">
    <property type="entry name" value="MutY_C"/>
</dbReference>
<evidence type="ECO:0000256" key="7">
    <source>
        <dbReference type="ARBA" id="ARBA00022723"/>
    </source>
</evidence>
<protein>
    <recommendedName>
        <fullName evidence="5 14">Adenine DNA glycosylase</fullName>
        <ecNumber evidence="4 14">3.2.2.31</ecNumber>
    </recommendedName>
</protein>
<dbReference type="NCBIfam" id="TIGR01084">
    <property type="entry name" value="mutY"/>
    <property type="match status" value="1"/>
</dbReference>
<comment type="cofactor">
    <cofactor evidence="14">
        <name>[4Fe-4S] cluster</name>
        <dbReference type="ChEBI" id="CHEBI:49883"/>
    </cofactor>
    <text evidence="14">Binds 1 [4Fe-4S] cluster.</text>
</comment>
<dbReference type="InterPro" id="IPR000445">
    <property type="entry name" value="HhH_motif"/>
</dbReference>
<keyword evidence="12" id="KW-0234">DNA repair</keyword>
<dbReference type="RefSeq" id="WP_306728621.1">
    <property type="nucleotide sequence ID" value="NZ_JAVDDT010000006.1"/>
</dbReference>
<evidence type="ECO:0000256" key="6">
    <source>
        <dbReference type="ARBA" id="ARBA00022485"/>
    </source>
</evidence>
<evidence type="ECO:0000256" key="11">
    <source>
        <dbReference type="ARBA" id="ARBA00023014"/>
    </source>
</evidence>
<organism evidence="16 17">
    <name type="scientific">Natronospira bacteriovora</name>
    <dbReference type="NCBI Taxonomy" id="3069753"/>
    <lineage>
        <taxon>Bacteria</taxon>
        <taxon>Pseudomonadati</taxon>
        <taxon>Pseudomonadota</taxon>
        <taxon>Gammaproteobacteria</taxon>
        <taxon>Natronospirales</taxon>
        <taxon>Natronospiraceae</taxon>
        <taxon>Natronospira</taxon>
    </lineage>
</organism>
<name>A0ABU0W7V8_9GAMM</name>
<dbReference type="Gene3D" id="1.10.1670.10">
    <property type="entry name" value="Helix-hairpin-Helix base-excision DNA repair enzymes (C-terminal)"/>
    <property type="match status" value="1"/>
</dbReference>
<dbReference type="Pfam" id="PF00633">
    <property type="entry name" value="HHH"/>
    <property type="match status" value="1"/>
</dbReference>
<keyword evidence="10 14" id="KW-0408">Iron</keyword>
<dbReference type="EMBL" id="JAVDDT010000006">
    <property type="protein sequence ID" value="MDQ2070121.1"/>
    <property type="molecule type" value="Genomic_DNA"/>
</dbReference>
<dbReference type="InterPro" id="IPR015797">
    <property type="entry name" value="NUDIX_hydrolase-like_dom_sf"/>
</dbReference>
<dbReference type="SUPFAM" id="SSF48150">
    <property type="entry name" value="DNA-glycosylase"/>
    <property type="match status" value="1"/>
</dbReference>
<keyword evidence="6" id="KW-0004">4Fe-4S</keyword>
<dbReference type="InterPro" id="IPR044298">
    <property type="entry name" value="MIG/MutY"/>
</dbReference>
<dbReference type="InterPro" id="IPR005760">
    <property type="entry name" value="A/G_AdeGlyc_MutY"/>
</dbReference>
<dbReference type="SUPFAM" id="SSF55811">
    <property type="entry name" value="Nudix"/>
    <property type="match status" value="1"/>
</dbReference>
<evidence type="ECO:0000256" key="4">
    <source>
        <dbReference type="ARBA" id="ARBA00012045"/>
    </source>
</evidence>
<keyword evidence="7" id="KW-0479">Metal-binding</keyword>
<comment type="caution">
    <text evidence="16">The sequence shown here is derived from an EMBL/GenBank/DDBJ whole genome shotgun (WGS) entry which is preliminary data.</text>
</comment>
<dbReference type="Proteomes" id="UP001239019">
    <property type="component" value="Unassembled WGS sequence"/>
</dbReference>
<comment type="function">
    <text evidence="2">Adenine glycosylase active on G-A mispairs. MutY also corrects error-prone DNA synthesis past GO lesions which are due to the oxidatively damaged form of guanine: 7,8-dihydro-8-oxoguanine (8-oxo-dGTP).</text>
</comment>
<sequence>MAAGAAKKAAGSDLARRVLDWHYRHGRHDLPWQQNPTPYRVWVSEIMLQQTQVTTVIPYFERFMKRFPDVVALADAPVDEVLHLWSGLGYYARARNLHKAAGAIRDEHGGELPADIDALEALPGIGRSTAGAILALSRGQRHPILDGNVKRVLARFHAVDGWPGRTAVSRRLWQLAEWHLPDEELRAYTQGMMDLGATLCARSRPSCEACPLNADCLARASGEPERWPGKKAKKEKPLRHTTMLMPVAEGQVLLQRRPPTGIWGGLWGFPEVQGDPTDWCRRQLGVKPSYTTPWSELRHVFSHFELAIRPVHAQLPTCPDRVADSDNLAWFPLDEVPTVGLAAPVKRLLGMLGRSK</sequence>
<evidence type="ECO:0000256" key="1">
    <source>
        <dbReference type="ARBA" id="ARBA00000843"/>
    </source>
</evidence>
<gene>
    <name evidence="16" type="primary">mutY</name>
    <name evidence="16" type="ORF">RBH19_09550</name>
</gene>
<evidence type="ECO:0000256" key="12">
    <source>
        <dbReference type="ARBA" id="ARBA00023204"/>
    </source>
</evidence>
<dbReference type="PANTHER" id="PTHR42944:SF1">
    <property type="entry name" value="ADENINE DNA GLYCOSYLASE"/>
    <property type="match status" value="1"/>
</dbReference>
<dbReference type="NCBIfam" id="NF008132">
    <property type="entry name" value="PRK10880.1"/>
    <property type="match status" value="1"/>
</dbReference>
<evidence type="ECO:0000259" key="15">
    <source>
        <dbReference type="SMART" id="SM00478"/>
    </source>
</evidence>
<dbReference type="InterPro" id="IPR011257">
    <property type="entry name" value="DNA_glycosylase"/>
</dbReference>
<keyword evidence="9 16" id="KW-0378">Hydrolase</keyword>
<evidence type="ECO:0000313" key="16">
    <source>
        <dbReference type="EMBL" id="MDQ2070121.1"/>
    </source>
</evidence>
<keyword evidence="17" id="KW-1185">Reference proteome</keyword>
<keyword evidence="13 14" id="KW-0326">Glycosidase</keyword>
<dbReference type="CDD" id="cd03431">
    <property type="entry name" value="NUDIX_DNA_Glycosylase_C-MutY"/>
    <property type="match status" value="1"/>
</dbReference>
<dbReference type="GO" id="GO:0000701">
    <property type="term" value="F:purine-specific mismatch base pair DNA N-glycosylase activity"/>
    <property type="evidence" value="ECO:0007669"/>
    <property type="project" value="UniProtKB-EC"/>
</dbReference>
<evidence type="ECO:0000256" key="8">
    <source>
        <dbReference type="ARBA" id="ARBA00022763"/>
    </source>
</evidence>
<feature type="domain" description="HhH-GPD" evidence="15">
    <location>
        <begin position="47"/>
        <end position="198"/>
    </location>
</feature>
<dbReference type="CDD" id="cd00056">
    <property type="entry name" value="ENDO3c"/>
    <property type="match status" value="1"/>
</dbReference>
<dbReference type="Gene3D" id="3.90.79.10">
    <property type="entry name" value="Nucleoside Triphosphate Pyrophosphohydrolase"/>
    <property type="match status" value="1"/>
</dbReference>
<dbReference type="Pfam" id="PF14815">
    <property type="entry name" value="NUDIX_4"/>
    <property type="match status" value="1"/>
</dbReference>
<dbReference type="EC" id="3.2.2.31" evidence="4 14"/>
<evidence type="ECO:0000256" key="10">
    <source>
        <dbReference type="ARBA" id="ARBA00023004"/>
    </source>
</evidence>
<evidence type="ECO:0000256" key="14">
    <source>
        <dbReference type="RuleBase" id="RU365096"/>
    </source>
</evidence>
<evidence type="ECO:0000256" key="3">
    <source>
        <dbReference type="ARBA" id="ARBA00008343"/>
    </source>
</evidence>
<comment type="similarity">
    <text evidence="3 14">Belongs to the Nth/MutY family.</text>
</comment>
<dbReference type="PANTHER" id="PTHR42944">
    <property type="entry name" value="ADENINE DNA GLYCOSYLASE"/>
    <property type="match status" value="1"/>
</dbReference>
<evidence type="ECO:0000256" key="2">
    <source>
        <dbReference type="ARBA" id="ARBA00002933"/>
    </source>
</evidence>
<evidence type="ECO:0000256" key="9">
    <source>
        <dbReference type="ARBA" id="ARBA00022801"/>
    </source>
</evidence>